<dbReference type="GeneID" id="63809433"/>
<organism evidence="2 3">
    <name type="scientific">Aspergillus ochraceoroseus IBT 24754</name>
    <dbReference type="NCBI Taxonomy" id="1392256"/>
    <lineage>
        <taxon>Eukaryota</taxon>
        <taxon>Fungi</taxon>
        <taxon>Dikarya</taxon>
        <taxon>Ascomycota</taxon>
        <taxon>Pezizomycotina</taxon>
        <taxon>Eurotiomycetes</taxon>
        <taxon>Eurotiomycetidae</taxon>
        <taxon>Eurotiales</taxon>
        <taxon>Aspergillaceae</taxon>
        <taxon>Aspergillus</taxon>
        <taxon>Aspergillus subgen. Nidulantes</taxon>
    </lineage>
</organism>
<dbReference type="VEuPathDB" id="FungiDB:P175DRAFT_0193952"/>
<gene>
    <name evidence="2" type="ORF">P175DRAFT_0193952</name>
</gene>
<dbReference type="RefSeq" id="XP_040753032.1">
    <property type="nucleotide sequence ID" value="XM_040892551.1"/>
</dbReference>
<dbReference type="Proteomes" id="UP000244073">
    <property type="component" value="Unassembled WGS sequence"/>
</dbReference>
<evidence type="ECO:0000313" key="3">
    <source>
        <dbReference type="Proteomes" id="UP000244073"/>
    </source>
</evidence>
<dbReference type="AlphaFoldDB" id="A0A2T5LZD2"/>
<protein>
    <submittedName>
        <fullName evidence="2">Uncharacterized protein</fullName>
    </submittedName>
</protein>
<proteinExistence type="predicted"/>
<name>A0A2T5LZD2_9EURO</name>
<keyword evidence="1" id="KW-0472">Membrane</keyword>
<keyword evidence="1" id="KW-0812">Transmembrane</keyword>
<accession>A0A2T5LZD2</accession>
<evidence type="ECO:0000256" key="1">
    <source>
        <dbReference type="SAM" id="Phobius"/>
    </source>
</evidence>
<evidence type="ECO:0000313" key="2">
    <source>
        <dbReference type="EMBL" id="PTU21640.1"/>
    </source>
</evidence>
<feature type="transmembrane region" description="Helical" evidence="1">
    <location>
        <begin position="29"/>
        <end position="46"/>
    </location>
</feature>
<dbReference type="EMBL" id="MSFN02000003">
    <property type="protein sequence ID" value="PTU21640.1"/>
    <property type="molecule type" value="Genomic_DNA"/>
</dbReference>
<sequence length="98" mass="11561">MCSSTGRFNSILFDFFFPWLWADRRRRTFFLVGLYFLLHPRLFFFFPSMTILMHVCLTGSMPPSPLVRHLLKKKKKGDTPLIPGCFPHPVPFYSFTVI</sequence>
<keyword evidence="1" id="KW-1133">Transmembrane helix</keyword>
<comment type="caution">
    <text evidence="2">The sequence shown here is derived from an EMBL/GenBank/DDBJ whole genome shotgun (WGS) entry which is preliminary data.</text>
</comment>
<reference evidence="2 3" key="1">
    <citation type="journal article" date="2018" name="Proc. Natl. Acad. Sci. U.S.A.">
        <title>Linking secondary metabolites to gene clusters through genome sequencing of six diverse Aspergillus species.</title>
        <authorList>
            <person name="Kaerboelling I."/>
            <person name="Vesth T.C."/>
            <person name="Frisvad J.C."/>
            <person name="Nybo J.L."/>
            <person name="Theobald S."/>
            <person name="Kuo A."/>
            <person name="Bowyer P."/>
            <person name="Matsuda Y."/>
            <person name="Mondo S."/>
            <person name="Lyhne E.K."/>
            <person name="Kogle M.E."/>
            <person name="Clum A."/>
            <person name="Lipzen A."/>
            <person name="Salamov A."/>
            <person name="Ngan C.Y."/>
            <person name="Daum C."/>
            <person name="Chiniquy J."/>
            <person name="Barry K."/>
            <person name="LaButti K."/>
            <person name="Haridas S."/>
            <person name="Simmons B.A."/>
            <person name="Magnuson J.K."/>
            <person name="Mortensen U.H."/>
            <person name="Larsen T.O."/>
            <person name="Grigoriev I.V."/>
            <person name="Baker S.E."/>
            <person name="Andersen M.R."/>
        </authorList>
    </citation>
    <scope>NUCLEOTIDE SEQUENCE [LARGE SCALE GENOMIC DNA]</scope>
    <source>
        <strain evidence="2 3">IBT 24754</strain>
    </source>
</reference>